<sequence length="60" mass="6542">MPPRSVGSTADNVSSWVNRTGSVAVLIDLDGRQSRPLSPGRSLEEPPYAYDSVDVVTWPR</sequence>
<evidence type="ECO:0000313" key="1">
    <source>
        <dbReference type="EMBL" id="TDC03425.1"/>
    </source>
</evidence>
<accession>A0A4R4N442</accession>
<keyword evidence="2" id="KW-1185">Reference proteome</keyword>
<dbReference type="AlphaFoldDB" id="A0A4R4N442"/>
<comment type="caution">
    <text evidence="1">The sequence shown here is derived from an EMBL/GenBank/DDBJ whole genome shotgun (WGS) entry which is preliminary data.</text>
</comment>
<dbReference type="RefSeq" id="WP_132336024.1">
    <property type="nucleotide sequence ID" value="NZ_SMJZ01000112.1"/>
</dbReference>
<evidence type="ECO:0000313" key="2">
    <source>
        <dbReference type="Proteomes" id="UP000295157"/>
    </source>
</evidence>
<proteinExistence type="predicted"/>
<gene>
    <name evidence="1" type="ORF">E1267_26395</name>
</gene>
<dbReference type="Proteomes" id="UP000295157">
    <property type="component" value="Unassembled WGS sequence"/>
</dbReference>
<dbReference type="EMBL" id="SMJZ01000112">
    <property type="protein sequence ID" value="TDC03425.1"/>
    <property type="molecule type" value="Genomic_DNA"/>
</dbReference>
<name>A0A4R4N442_9ACTN</name>
<dbReference type="OrthoDB" id="4257180at2"/>
<protein>
    <submittedName>
        <fullName evidence="1">Uncharacterized protein</fullName>
    </submittedName>
</protein>
<organism evidence="1 2">
    <name type="scientific">Nonomuraea longispora</name>
    <dbReference type="NCBI Taxonomy" id="1848320"/>
    <lineage>
        <taxon>Bacteria</taxon>
        <taxon>Bacillati</taxon>
        <taxon>Actinomycetota</taxon>
        <taxon>Actinomycetes</taxon>
        <taxon>Streptosporangiales</taxon>
        <taxon>Streptosporangiaceae</taxon>
        <taxon>Nonomuraea</taxon>
    </lineage>
</organism>
<reference evidence="1 2" key="1">
    <citation type="submission" date="2019-02" db="EMBL/GenBank/DDBJ databases">
        <title>Draft genome sequences of novel Actinobacteria.</title>
        <authorList>
            <person name="Sahin N."/>
            <person name="Ay H."/>
            <person name="Saygin H."/>
        </authorList>
    </citation>
    <scope>NUCLEOTIDE SEQUENCE [LARGE SCALE GENOMIC DNA]</scope>
    <source>
        <strain evidence="1 2">KC201</strain>
    </source>
</reference>